<dbReference type="Pfam" id="PF07973">
    <property type="entry name" value="tRNA_SAD"/>
    <property type="match status" value="1"/>
</dbReference>
<dbReference type="PANTHER" id="PTHR43462:SF1">
    <property type="entry name" value="ALANYL-TRNA EDITING PROTEIN AARSD1"/>
    <property type="match status" value="1"/>
</dbReference>
<dbReference type="AlphaFoldDB" id="A0A3G9J9A4"/>
<dbReference type="GO" id="GO:0046872">
    <property type="term" value="F:metal ion binding"/>
    <property type="evidence" value="ECO:0007669"/>
    <property type="project" value="UniProtKB-KW"/>
</dbReference>
<dbReference type="InterPro" id="IPR012947">
    <property type="entry name" value="tRNA_SAD"/>
</dbReference>
<keyword evidence="3" id="KW-0479">Metal-binding</keyword>
<dbReference type="RefSeq" id="WP_125120464.1">
    <property type="nucleotide sequence ID" value="NZ_AP019309.1"/>
</dbReference>
<keyword evidence="7" id="KW-1185">Reference proteome</keyword>
<dbReference type="Proteomes" id="UP000268059">
    <property type="component" value="Chromosome"/>
</dbReference>
<dbReference type="InterPro" id="IPR018165">
    <property type="entry name" value="Ala-tRNA-synth_IIc_core"/>
</dbReference>
<feature type="domain" description="Alanyl-transfer RNA synthetases family profile" evidence="5">
    <location>
        <begin position="1"/>
        <end position="218"/>
    </location>
</feature>
<dbReference type="InterPro" id="IPR018164">
    <property type="entry name" value="Ala-tRNA-synth_IIc_N"/>
</dbReference>
<dbReference type="PANTHER" id="PTHR43462">
    <property type="entry name" value="ALANYL-TRNA EDITING PROTEIN"/>
    <property type="match status" value="1"/>
</dbReference>
<dbReference type="KEGG" id="ebm:SG0102_27010"/>
<gene>
    <name evidence="6" type="ORF">SG0102_27010</name>
</gene>
<dbReference type="GO" id="GO:0005737">
    <property type="term" value="C:cytoplasm"/>
    <property type="evidence" value="ECO:0007669"/>
    <property type="project" value="UniProtKB-SubCell"/>
</dbReference>
<dbReference type="InterPro" id="IPR018163">
    <property type="entry name" value="Thr/Ala-tRNA-synth_IIc_edit"/>
</dbReference>
<dbReference type="InterPro" id="IPR009000">
    <property type="entry name" value="Transl_B-barrel_sf"/>
</dbReference>
<dbReference type="GO" id="GO:0005524">
    <property type="term" value="F:ATP binding"/>
    <property type="evidence" value="ECO:0007669"/>
    <property type="project" value="InterPro"/>
</dbReference>
<evidence type="ECO:0000256" key="1">
    <source>
        <dbReference type="ARBA" id="ARBA00001947"/>
    </source>
</evidence>
<dbReference type="EMBL" id="AP019309">
    <property type="protein sequence ID" value="BBH27767.1"/>
    <property type="molecule type" value="Genomic_DNA"/>
</dbReference>
<dbReference type="GO" id="GO:0004813">
    <property type="term" value="F:alanine-tRNA ligase activity"/>
    <property type="evidence" value="ECO:0007669"/>
    <property type="project" value="InterPro"/>
</dbReference>
<evidence type="ECO:0000256" key="3">
    <source>
        <dbReference type="ARBA" id="ARBA00022723"/>
    </source>
</evidence>
<dbReference type="Pfam" id="PF01411">
    <property type="entry name" value="tRNA-synt_2c"/>
    <property type="match status" value="1"/>
</dbReference>
<dbReference type="GO" id="GO:0006419">
    <property type="term" value="P:alanyl-tRNA aminoacylation"/>
    <property type="evidence" value="ECO:0007669"/>
    <property type="project" value="InterPro"/>
</dbReference>
<dbReference type="SUPFAM" id="SSF55186">
    <property type="entry name" value="ThrRS/AlaRS common domain"/>
    <property type="match status" value="1"/>
</dbReference>
<dbReference type="GO" id="GO:0003676">
    <property type="term" value="F:nucleic acid binding"/>
    <property type="evidence" value="ECO:0007669"/>
    <property type="project" value="InterPro"/>
</dbReference>
<dbReference type="SUPFAM" id="SSF50447">
    <property type="entry name" value="Translation proteins"/>
    <property type="match status" value="1"/>
</dbReference>
<dbReference type="InterPro" id="IPR051335">
    <property type="entry name" value="Alanyl-tRNA_Editing_Enzymes"/>
</dbReference>
<evidence type="ECO:0000256" key="2">
    <source>
        <dbReference type="ARBA" id="ARBA00004496"/>
    </source>
</evidence>
<keyword evidence="4" id="KW-0862">Zinc</keyword>
<dbReference type="InParanoid" id="A0A3G9J9A4"/>
<dbReference type="Gene3D" id="3.30.980.10">
    <property type="entry name" value="Threonyl-trna Synthetase, Chain A, domain 2"/>
    <property type="match status" value="1"/>
</dbReference>
<proteinExistence type="predicted"/>
<sequence length="379" mass="42579">MKTVKLYDQDPYATHFTATVVECAKGKLILDQTMFFPEEGGQLSDRGTIDGIAVKDVQIKDGIITHYLDTNTFHAGDQVTGEIDWSHRFDQMQNHSGEHIFSGLAHHYFGYDNVGFHLGEKEMTVDLNGPLTKPQIAMLETQVNEAIYANVPITCRYVPEEELTALDYRSKIEIHEPVRIVTIEGYDVCACCAPHVAHTGEIGLFKIISAMNYKGGTRLFMHCGKRALTYIQKDAAHLDEMYALLSANQDSIVNYVKQLEEKNRLLESQLKAFQQQSLEEKVAQLSSKHDLLLFEEGVETIIQRAIVNKMMDQCVGKAGFFVGNDQQGYRYIVGSHHENMQDFLKQIKTQGAKGGGSPQMITGFIKADRQTIASFFQLG</sequence>
<dbReference type="PROSITE" id="PS50860">
    <property type="entry name" value="AA_TRNA_LIGASE_II_ALA"/>
    <property type="match status" value="1"/>
</dbReference>
<dbReference type="OrthoDB" id="9812949at2"/>
<dbReference type="SMART" id="SM00863">
    <property type="entry name" value="tRNA_SAD"/>
    <property type="match status" value="1"/>
</dbReference>
<comment type="cofactor">
    <cofactor evidence="1">
        <name>Zn(2+)</name>
        <dbReference type="ChEBI" id="CHEBI:29105"/>
    </cofactor>
</comment>
<organism evidence="6 7">
    <name type="scientific">Intestinibaculum porci</name>
    <dbReference type="NCBI Taxonomy" id="2487118"/>
    <lineage>
        <taxon>Bacteria</taxon>
        <taxon>Bacillati</taxon>
        <taxon>Bacillota</taxon>
        <taxon>Erysipelotrichia</taxon>
        <taxon>Erysipelotrichales</taxon>
        <taxon>Erysipelotrichaceae</taxon>
        <taxon>Intestinibaculum</taxon>
    </lineage>
</organism>
<name>A0A3G9J9A4_9FIRM</name>
<evidence type="ECO:0000313" key="6">
    <source>
        <dbReference type="EMBL" id="BBH27767.1"/>
    </source>
</evidence>
<protein>
    <submittedName>
        <fullName evidence="6">Alanyl-tRNA editing protein</fullName>
    </submittedName>
</protein>
<dbReference type="Gene3D" id="2.40.30.130">
    <property type="match status" value="1"/>
</dbReference>
<evidence type="ECO:0000313" key="7">
    <source>
        <dbReference type="Proteomes" id="UP000268059"/>
    </source>
</evidence>
<comment type="subcellular location">
    <subcellularLocation>
        <location evidence="2">Cytoplasm</location>
    </subcellularLocation>
</comment>
<evidence type="ECO:0000256" key="4">
    <source>
        <dbReference type="ARBA" id="ARBA00022833"/>
    </source>
</evidence>
<dbReference type="GO" id="GO:0002161">
    <property type="term" value="F:aminoacyl-tRNA deacylase activity"/>
    <property type="evidence" value="ECO:0007669"/>
    <property type="project" value="UniProtKB-ARBA"/>
</dbReference>
<accession>A0A3G9J9A4</accession>
<evidence type="ECO:0000259" key="5">
    <source>
        <dbReference type="PROSITE" id="PS50860"/>
    </source>
</evidence>
<reference evidence="6 7" key="1">
    <citation type="submission" date="2018-11" db="EMBL/GenBank/DDBJ databases">
        <title>Novel Erysipelotrichaceae bacterium isolated from small intestine of a swine.</title>
        <authorList>
            <person name="Kim J.S."/>
            <person name="Choe H."/>
            <person name="Lee Y.R."/>
            <person name="Kim K.M."/>
            <person name="Park D.S."/>
        </authorList>
    </citation>
    <scope>NUCLEOTIDE SEQUENCE [LARGE SCALE GENOMIC DNA]</scope>
    <source>
        <strain evidence="6 7">SG0102</strain>
    </source>
</reference>